<evidence type="ECO:0000256" key="1">
    <source>
        <dbReference type="SAM" id="MobiDB-lite"/>
    </source>
</evidence>
<gene>
    <name evidence="2" type="ORF">mMyoMyo1_012250</name>
</gene>
<evidence type="ECO:0000313" key="2">
    <source>
        <dbReference type="EMBL" id="KAF6330250.1"/>
    </source>
</evidence>
<keyword evidence="3" id="KW-1185">Reference proteome</keyword>
<organism evidence="2 3">
    <name type="scientific">Myotis myotis</name>
    <name type="common">Greater mouse-eared bat</name>
    <name type="synonym">Vespertilio myotis</name>
    <dbReference type="NCBI Taxonomy" id="51298"/>
    <lineage>
        <taxon>Eukaryota</taxon>
        <taxon>Metazoa</taxon>
        <taxon>Chordata</taxon>
        <taxon>Craniata</taxon>
        <taxon>Vertebrata</taxon>
        <taxon>Euteleostomi</taxon>
        <taxon>Mammalia</taxon>
        <taxon>Eutheria</taxon>
        <taxon>Laurasiatheria</taxon>
        <taxon>Chiroptera</taxon>
        <taxon>Yangochiroptera</taxon>
        <taxon>Vespertilionidae</taxon>
        <taxon>Myotis</taxon>
    </lineage>
</organism>
<dbReference type="EMBL" id="JABWUV010000009">
    <property type="protein sequence ID" value="KAF6330250.1"/>
    <property type="molecule type" value="Genomic_DNA"/>
</dbReference>
<dbReference type="AlphaFoldDB" id="A0A7J7VZ33"/>
<name>A0A7J7VZ33_MYOMY</name>
<sequence length="210" mass="22462">MSGSRSATSLRAPWEGPSLLSSLVCERREPLNPGIWLKAPHFPAAGGSQRELEHSPSQSIVKTQIPLILTWSGGPAPPAGSQRCPAGSWELRLSLSPWLHYLLEDGRSQCGKNQGRNIPYRGSGSAKALGQKDLPTAFSLSLAALLTGRWKKPVWEEPGKEHSTQREQKCKGPGAERSSYGKEQKGGQGTVSLGGGSPVNHQPNTALPLC</sequence>
<feature type="compositionally biased region" description="Gly residues" evidence="1">
    <location>
        <begin position="186"/>
        <end position="197"/>
    </location>
</feature>
<dbReference type="VEuPathDB" id="HostDB:LOC118663508"/>
<evidence type="ECO:0000313" key="3">
    <source>
        <dbReference type="Proteomes" id="UP000527355"/>
    </source>
</evidence>
<feature type="region of interest" description="Disordered" evidence="1">
    <location>
        <begin position="155"/>
        <end position="210"/>
    </location>
</feature>
<feature type="compositionally biased region" description="Polar residues" evidence="1">
    <location>
        <begin position="199"/>
        <end position="210"/>
    </location>
</feature>
<comment type="caution">
    <text evidence="2">The sequence shown here is derived from an EMBL/GenBank/DDBJ whole genome shotgun (WGS) entry which is preliminary data.</text>
</comment>
<feature type="compositionally biased region" description="Basic and acidic residues" evidence="1">
    <location>
        <begin position="155"/>
        <end position="170"/>
    </location>
</feature>
<protein>
    <submittedName>
        <fullName evidence="2">Uncharacterized protein</fullName>
    </submittedName>
</protein>
<dbReference type="Proteomes" id="UP000527355">
    <property type="component" value="Unassembled WGS sequence"/>
</dbReference>
<proteinExistence type="predicted"/>
<accession>A0A7J7VZ33</accession>
<reference evidence="2 3" key="1">
    <citation type="journal article" date="2020" name="Nature">
        <title>Six reference-quality genomes reveal evolution of bat adaptations.</title>
        <authorList>
            <person name="Jebb D."/>
            <person name="Huang Z."/>
            <person name="Pippel M."/>
            <person name="Hughes G.M."/>
            <person name="Lavrichenko K."/>
            <person name="Devanna P."/>
            <person name="Winkler S."/>
            <person name="Jermiin L.S."/>
            <person name="Skirmuntt E.C."/>
            <person name="Katzourakis A."/>
            <person name="Burkitt-Gray L."/>
            <person name="Ray D.A."/>
            <person name="Sullivan K.A.M."/>
            <person name="Roscito J.G."/>
            <person name="Kirilenko B.M."/>
            <person name="Davalos L.M."/>
            <person name="Corthals A.P."/>
            <person name="Power M.L."/>
            <person name="Jones G."/>
            <person name="Ransome R.D."/>
            <person name="Dechmann D.K.N."/>
            <person name="Locatelli A.G."/>
            <person name="Puechmaille S.J."/>
            <person name="Fedrigo O."/>
            <person name="Jarvis E.D."/>
            <person name="Hiller M."/>
            <person name="Vernes S.C."/>
            <person name="Myers E.W."/>
            <person name="Teeling E.C."/>
        </authorList>
    </citation>
    <scope>NUCLEOTIDE SEQUENCE [LARGE SCALE GENOMIC DNA]</scope>
    <source>
        <strain evidence="2">MMyoMyo1</strain>
        <tissue evidence="2">Flight muscle</tissue>
    </source>
</reference>